<dbReference type="SMART" id="SM00491">
    <property type="entry name" value="HELICc2"/>
    <property type="match status" value="1"/>
</dbReference>
<dbReference type="WBParaSite" id="SCUD_0000549101-mRNA-1">
    <property type="protein sequence ID" value="SCUD_0000549101-mRNA-1"/>
    <property type="gene ID" value="SCUD_0000549101"/>
</dbReference>
<dbReference type="Pfam" id="PF13307">
    <property type="entry name" value="Helicase_C_2"/>
    <property type="match status" value="1"/>
</dbReference>
<dbReference type="GO" id="GO:0005524">
    <property type="term" value="F:ATP binding"/>
    <property type="evidence" value="ECO:0007669"/>
    <property type="project" value="InterPro"/>
</dbReference>
<organism evidence="4">
    <name type="scientific">Schistosoma curassoni</name>
    <dbReference type="NCBI Taxonomy" id="6186"/>
    <lineage>
        <taxon>Eukaryota</taxon>
        <taxon>Metazoa</taxon>
        <taxon>Spiralia</taxon>
        <taxon>Lophotrochozoa</taxon>
        <taxon>Platyhelminthes</taxon>
        <taxon>Trematoda</taxon>
        <taxon>Digenea</taxon>
        <taxon>Strigeidida</taxon>
        <taxon>Schistosomatoidea</taxon>
        <taxon>Schistosomatidae</taxon>
        <taxon>Schistosoma</taxon>
    </lineage>
</organism>
<reference evidence="4" key="1">
    <citation type="submission" date="2016-06" db="UniProtKB">
        <authorList>
            <consortium name="WormBaseParasite"/>
        </authorList>
    </citation>
    <scope>IDENTIFICATION</scope>
</reference>
<dbReference type="AlphaFoldDB" id="A0A183JS02"/>
<reference evidence="2 3" key="2">
    <citation type="submission" date="2018-11" db="EMBL/GenBank/DDBJ databases">
        <authorList>
            <consortium name="Pathogen Informatics"/>
        </authorList>
    </citation>
    <scope>NUCLEOTIDE SEQUENCE [LARGE SCALE GENOMIC DNA]</scope>
    <source>
        <strain evidence="2">Dakar</strain>
        <strain evidence="3">Dakar, Senegal</strain>
    </source>
</reference>
<evidence type="ECO:0000313" key="3">
    <source>
        <dbReference type="Proteomes" id="UP000279833"/>
    </source>
</evidence>
<dbReference type="STRING" id="6186.A0A183JS02"/>
<protein>
    <submittedName>
        <fullName evidence="4">HELICc2 domain-containing protein</fullName>
    </submittedName>
</protein>
<dbReference type="EMBL" id="UZAK01009138">
    <property type="protein sequence ID" value="VDO96160.1"/>
    <property type="molecule type" value="Genomic_DNA"/>
</dbReference>
<evidence type="ECO:0000313" key="4">
    <source>
        <dbReference type="WBParaSite" id="SCUD_0000549101-mRNA-1"/>
    </source>
</evidence>
<feature type="domain" description="ATP-dependent helicase C-terminal" evidence="1">
    <location>
        <begin position="86"/>
        <end position="250"/>
    </location>
</feature>
<dbReference type="GO" id="GO:1990918">
    <property type="term" value="P:double-strand break repair involved in meiotic recombination"/>
    <property type="evidence" value="ECO:0007669"/>
    <property type="project" value="TreeGrafter"/>
</dbReference>
<dbReference type="PANTHER" id="PTHR11472">
    <property type="entry name" value="DNA REPAIR DEAD HELICASE RAD3/XP-D SUBFAMILY MEMBER"/>
    <property type="match status" value="1"/>
</dbReference>
<dbReference type="InterPro" id="IPR045028">
    <property type="entry name" value="DinG/Rad3-like"/>
</dbReference>
<gene>
    <name evidence="2" type="ORF">SCUD_LOCUS5491</name>
</gene>
<sequence>MSGTLSPLDSLEAELNVQFPLRLEANHVISNSRLLVTTLSHGPNGTRLCATYQHQNTYTFQDEIGAVVVNACRLVPGGVLCFLPSYSLLDKLIQRWELTGLLNNLNMIKHVMIEPRSSVGLDDWLEEFYTSVNQNVPNAKLKSRRKSIDQANNNESPSLNGKSLMLNKSGSIIFAVCRGKVSEGLDFADSYARLVIAIGIPYPAFTNPQVRPHFPFFNNTFKCSPVILKYIFDVVSFQYFLSTCKQLFEDCIIGFLQIAYLYV</sequence>
<accession>A0A183JS02</accession>
<dbReference type="Gene3D" id="3.40.50.300">
    <property type="entry name" value="P-loop containing nucleotide triphosphate hydrolases"/>
    <property type="match status" value="1"/>
</dbReference>
<dbReference type="GO" id="GO:0003676">
    <property type="term" value="F:nucleic acid binding"/>
    <property type="evidence" value="ECO:0007669"/>
    <property type="project" value="InterPro"/>
</dbReference>
<name>A0A183JS02_9TREM</name>
<dbReference type="GO" id="GO:0016818">
    <property type="term" value="F:hydrolase activity, acting on acid anhydrides, in phosphorus-containing anhydrides"/>
    <property type="evidence" value="ECO:0007669"/>
    <property type="project" value="InterPro"/>
</dbReference>
<keyword evidence="3" id="KW-1185">Reference proteome</keyword>
<evidence type="ECO:0000313" key="2">
    <source>
        <dbReference type="EMBL" id="VDO96160.1"/>
    </source>
</evidence>
<evidence type="ECO:0000259" key="1">
    <source>
        <dbReference type="SMART" id="SM00491"/>
    </source>
</evidence>
<dbReference type="GO" id="GO:0005634">
    <property type="term" value="C:nucleus"/>
    <property type="evidence" value="ECO:0007669"/>
    <property type="project" value="TreeGrafter"/>
</dbReference>
<dbReference type="InterPro" id="IPR006555">
    <property type="entry name" value="ATP-dep_Helicase_C"/>
</dbReference>
<dbReference type="Proteomes" id="UP000279833">
    <property type="component" value="Unassembled WGS sequence"/>
</dbReference>
<dbReference type="PANTHER" id="PTHR11472:SF47">
    <property type="entry name" value="FANCONI ANEMIA GROUP J PROTEIN"/>
    <property type="match status" value="1"/>
</dbReference>
<dbReference type="GO" id="GO:0003678">
    <property type="term" value="F:DNA helicase activity"/>
    <property type="evidence" value="ECO:0007669"/>
    <property type="project" value="TreeGrafter"/>
</dbReference>
<dbReference type="InterPro" id="IPR027417">
    <property type="entry name" value="P-loop_NTPase"/>
</dbReference>
<proteinExistence type="predicted"/>
<dbReference type="GO" id="GO:0006289">
    <property type="term" value="P:nucleotide-excision repair"/>
    <property type="evidence" value="ECO:0007669"/>
    <property type="project" value="TreeGrafter"/>
</dbReference>